<comment type="caution">
    <text evidence="1">The sequence shown here is derived from an EMBL/GenBank/DDBJ whole genome shotgun (WGS) entry which is preliminary data.</text>
</comment>
<dbReference type="PANTHER" id="PTHR38451">
    <property type="entry name" value="TRNA (ADENINE(22)-N(1))-METHYLTRANSFERASE"/>
    <property type="match status" value="1"/>
</dbReference>
<keyword evidence="2" id="KW-1185">Reference proteome</keyword>
<dbReference type="EMBL" id="BMQN01000014">
    <property type="protein sequence ID" value="GGS04935.1"/>
    <property type="molecule type" value="Genomic_DNA"/>
</dbReference>
<protein>
    <submittedName>
        <fullName evidence="1">tRNA (Adenine-N(1))-methyltransferase</fullName>
    </submittedName>
</protein>
<dbReference type="Proteomes" id="UP000644548">
    <property type="component" value="Unassembled WGS sequence"/>
</dbReference>
<dbReference type="SUPFAM" id="SSF53335">
    <property type="entry name" value="S-adenosyl-L-methionine-dependent methyltransferases"/>
    <property type="match status" value="1"/>
</dbReference>
<dbReference type="Gene3D" id="3.40.50.150">
    <property type="entry name" value="Vaccinia Virus protein VP39"/>
    <property type="match status" value="1"/>
</dbReference>
<evidence type="ECO:0000313" key="1">
    <source>
        <dbReference type="EMBL" id="GGS04935.1"/>
    </source>
</evidence>
<name>A0ABQ2SBF0_9DEIO</name>
<proteinExistence type="predicted"/>
<accession>A0ABQ2SBF0</accession>
<evidence type="ECO:0000313" key="2">
    <source>
        <dbReference type="Proteomes" id="UP000644548"/>
    </source>
</evidence>
<sequence>MTSMPHLDARLQAALHLIRAETHADIGSDHAHLPIRLAQLGRVTRGVIVEVNPGPLEHARVNVARAGLTDRLEVRAGNGLAPLAPGEVQSASMTGMGAQTMLGVLTRTPDRVPDALVLQPNDSPEPLRRWARTCGYHVAAEVLAPGFWRYPVLRLERRAGPDPAYAALPEAAALRYGPLLLCEGGMLLRQQVWADVTRLTPLAAPGRAAEHDLHVAQSAAAWLAGERK</sequence>
<organism evidence="1 2">
    <name type="scientific">Deinococcus sedimenti</name>
    <dbReference type="NCBI Taxonomy" id="1867090"/>
    <lineage>
        <taxon>Bacteria</taxon>
        <taxon>Thermotogati</taxon>
        <taxon>Deinococcota</taxon>
        <taxon>Deinococci</taxon>
        <taxon>Deinococcales</taxon>
        <taxon>Deinococcaceae</taxon>
        <taxon>Deinococcus</taxon>
    </lineage>
</organism>
<gene>
    <name evidence="1" type="ORF">GCM10008960_34310</name>
</gene>
<dbReference type="InterPro" id="IPR029063">
    <property type="entry name" value="SAM-dependent_MTases_sf"/>
</dbReference>
<dbReference type="InterPro" id="IPR006901">
    <property type="entry name" value="TrmK"/>
</dbReference>
<reference evidence="2" key="1">
    <citation type="journal article" date="2019" name="Int. J. Syst. Evol. Microbiol.">
        <title>The Global Catalogue of Microorganisms (GCM) 10K type strain sequencing project: providing services to taxonomists for standard genome sequencing and annotation.</title>
        <authorList>
            <consortium name="The Broad Institute Genomics Platform"/>
            <consortium name="The Broad Institute Genome Sequencing Center for Infectious Disease"/>
            <person name="Wu L."/>
            <person name="Ma J."/>
        </authorList>
    </citation>
    <scope>NUCLEOTIDE SEQUENCE [LARGE SCALE GENOMIC DNA]</scope>
    <source>
        <strain evidence="2">JCM 31405</strain>
    </source>
</reference>
<dbReference type="Pfam" id="PF04816">
    <property type="entry name" value="TrmK"/>
    <property type="match status" value="1"/>
</dbReference>
<dbReference type="PANTHER" id="PTHR38451:SF1">
    <property type="entry name" value="TRNA (ADENINE(22)-N(1))-METHYLTRANSFERASE"/>
    <property type="match status" value="1"/>
</dbReference>